<keyword evidence="4" id="KW-1185">Reference proteome</keyword>
<evidence type="ECO:0000259" key="2">
    <source>
        <dbReference type="Pfam" id="PF13360"/>
    </source>
</evidence>
<dbReference type="PROSITE" id="PS51257">
    <property type="entry name" value="PROKAR_LIPOPROTEIN"/>
    <property type="match status" value="1"/>
</dbReference>
<feature type="domain" description="Pyrrolo-quinoline quinone repeat" evidence="2">
    <location>
        <begin position="122"/>
        <end position="361"/>
    </location>
</feature>
<proteinExistence type="predicted"/>
<sequence>MRKSNAILLAVATASFALSGCAALKGKKKTPTLGERIPILASESEVNADKTIGEVQVLLPAPAENDAWAQPGGSASKSMGQVALGSSLSRRWSVSIDGGSNRQRLGATPVVGDGMLFAVDVEATVHAFNADTGAKLWTADIAKGSNKKNRAARFGGGVSYEDGQVFATDGLGDVVAYDAKTGAEKWRVKPGGPLRNAPTLALGQVLVLSQDNQLFALSQADGSVVWTGSGSLETQGVFGVAAPAVAQGTVVAGFSSGELNAYRYENGRTLWADALSRSSISTSVSSLADIDADPVIDRGTVFAVGQGGRTVALEIASGTRLWEQNFAGISTPWVAGEWVFVVTDDARLVCLARATGKVRWISQLQHFRSDKYDREGNRKLPKPGKKENRKNQISWFGPVLAGGRLILTNSVGQIVSASPDDGKVLSKINAKQSFTLPPIVAKSTLYVLDQKGHIVAYK</sequence>
<dbReference type="Proteomes" id="UP001176468">
    <property type="component" value="Unassembled WGS sequence"/>
</dbReference>
<dbReference type="EMBL" id="JAUQSZ010000001">
    <property type="protein sequence ID" value="MDO7841138.1"/>
    <property type="molecule type" value="Genomic_DNA"/>
</dbReference>
<evidence type="ECO:0000313" key="3">
    <source>
        <dbReference type="EMBL" id="MDO7841138.1"/>
    </source>
</evidence>
<dbReference type="PANTHER" id="PTHR34512:SF30">
    <property type="entry name" value="OUTER MEMBRANE PROTEIN ASSEMBLY FACTOR BAMB"/>
    <property type="match status" value="1"/>
</dbReference>
<feature type="chain" id="PRO_5047453475" evidence="1">
    <location>
        <begin position="23"/>
        <end position="458"/>
    </location>
</feature>
<dbReference type="InterPro" id="IPR018391">
    <property type="entry name" value="PQQ_b-propeller_rpt"/>
</dbReference>
<keyword evidence="1" id="KW-0732">Signal</keyword>
<gene>
    <name evidence="3" type="ORF">Q5H94_02265</name>
</gene>
<dbReference type="SMART" id="SM00564">
    <property type="entry name" value="PQQ"/>
    <property type="match status" value="5"/>
</dbReference>
<dbReference type="InterPro" id="IPR002372">
    <property type="entry name" value="PQQ_rpt_dom"/>
</dbReference>
<dbReference type="InterPro" id="IPR011047">
    <property type="entry name" value="Quinoprotein_ADH-like_sf"/>
</dbReference>
<dbReference type="PANTHER" id="PTHR34512">
    <property type="entry name" value="CELL SURFACE PROTEIN"/>
    <property type="match status" value="1"/>
</dbReference>
<name>A0ABT8ZU86_9SPHN</name>
<feature type="signal peptide" evidence="1">
    <location>
        <begin position="1"/>
        <end position="22"/>
    </location>
</feature>
<protein>
    <submittedName>
        <fullName evidence="3">PQQ-binding-like beta-propeller repeat protein</fullName>
    </submittedName>
</protein>
<dbReference type="RefSeq" id="WP_304559551.1">
    <property type="nucleotide sequence ID" value="NZ_JAUQSZ010000001.1"/>
</dbReference>
<dbReference type="Pfam" id="PF13360">
    <property type="entry name" value="PQQ_2"/>
    <property type="match status" value="1"/>
</dbReference>
<evidence type="ECO:0000256" key="1">
    <source>
        <dbReference type="SAM" id="SignalP"/>
    </source>
</evidence>
<reference evidence="3" key="1">
    <citation type="submission" date="2023-07" db="EMBL/GenBank/DDBJ databases">
        <authorList>
            <person name="Kim M.K."/>
        </authorList>
    </citation>
    <scope>NUCLEOTIDE SEQUENCE</scope>
    <source>
        <strain evidence="3">CA1-15</strain>
    </source>
</reference>
<dbReference type="InterPro" id="IPR015943">
    <property type="entry name" value="WD40/YVTN_repeat-like_dom_sf"/>
</dbReference>
<dbReference type="Gene3D" id="2.130.10.10">
    <property type="entry name" value="YVTN repeat-like/Quinoprotein amine dehydrogenase"/>
    <property type="match status" value="1"/>
</dbReference>
<comment type="caution">
    <text evidence="3">The sequence shown here is derived from an EMBL/GenBank/DDBJ whole genome shotgun (WGS) entry which is preliminary data.</text>
</comment>
<organism evidence="3 4">
    <name type="scientific">Sphingomonas immobilis</name>
    <dbReference type="NCBI Taxonomy" id="3063997"/>
    <lineage>
        <taxon>Bacteria</taxon>
        <taxon>Pseudomonadati</taxon>
        <taxon>Pseudomonadota</taxon>
        <taxon>Alphaproteobacteria</taxon>
        <taxon>Sphingomonadales</taxon>
        <taxon>Sphingomonadaceae</taxon>
        <taxon>Sphingomonas</taxon>
    </lineage>
</organism>
<dbReference type="SUPFAM" id="SSF50998">
    <property type="entry name" value="Quinoprotein alcohol dehydrogenase-like"/>
    <property type="match status" value="1"/>
</dbReference>
<accession>A0ABT8ZU86</accession>
<evidence type="ECO:0000313" key="4">
    <source>
        <dbReference type="Proteomes" id="UP001176468"/>
    </source>
</evidence>